<reference evidence="3" key="1">
    <citation type="journal article" date="2011" name="Nature">
        <title>Genome sequence and analysis of the tuber crop potato.</title>
        <authorList>
            <consortium name="The Potato Genome Sequencing Consortium"/>
        </authorList>
    </citation>
    <scope>NUCLEOTIDE SEQUENCE [LARGE SCALE GENOMIC DNA]</scope>
    <source>
        <strain evidence="3">cv. DM1-3 516 R44</strain>
    </source>
</reference>
<dbReference type="EnsemblPlants" id="PGSC0003DMT400092252">
    <property type="protein sequence ID" value="PGSC0003DMT400092252"/>
    <property type="gene ID" value="PGSC0003DMG400041823"/>
</dbReference>
<evidence type="ECO:0000256" key="1">
    <source>
        <dbReference type="SAM" id="MobiDB-lite"/>
    </source>
</evidence>
<dbReference type="PaxDb" id="4113-PGSC0003DMT400092252"/>
<proteinExistence type="predicted"/>
<keyword evidence="3" id="KW-1185">Reference proteome</keyword>
<accession>M1DPE6</accession>
<feature type="compositionally biased region" description="Basic and acidic residues" evidence="1">
    <location>
        <begin position="51"/>
        <end position="62"/>
    </location>
</feature>
<organism evidence="2 3">
    <name type="scientific">Solanum tuberosum</name>
    <name type="common">Potato</name>
    <dbReference type="NCBI Taxonomy" id="4113"/>
    <lineage>
        <taxon>Eukaryota</taxon>
        <taxon>Viridiplantae</taxon>
        <taxon>Streptophyta</taxon>
        <taxon>Embryophyta</taxon>
        <taxon>Tracheophyta</taxon>
        <taxon>Spermatophyta</taxon>
        <taxon>Magnoliopsida</taxon>
        <taxon>eudicotyledons</taxon>
        <taxon>Gunneridae</taxon>
        <taxon>Pentapetalae</taxon>
        <taxon>asterids</taxon>
        <taxon>lamiids</taxon>
        <taxon>Solanales</taxon>
        <taxon>Solanaceae</taxon>
        <taxon>Solanoideae</taxon>
        <taxon>Solaneae</taxon>
        <taxon>Solanum</taxon>
    </lineage>
</organism>
<dbReference type="InParanoid" id="M1DPE6"/>
<dbReference type="HOGENOM" id="CLU_043741_4_0_1"/>
<name>M1DPE6_SOLTU</name>
<dbReference type="AlphaFoldDB" id="M1DPE6"/>
<protein>
    <submittedName>
        <fullName evidence="2">Gag-pol polyprotein</fullName>
    </submittedName>
</protein>
<reference evidence="2" key="2">
    <citation type="submission" date="2015-06" db="UniProtKB">
        <authorList>
            <consortium name="EnsemblPlants"/>
        </authorList>
    </citation>
    <scope>IDENTIFICATION</scope>
    <source>
        <strain evidence="2">DM1-3 516 R44</strain>
    </source>
</reference>
<dbReference type="Proteomes" id="UP000011115">
    <property type="component" value="Unassembled WGS sequence"/>
</dbReference>
<dbReference type="Gramene" id="PGSC0003DMT400092252">
    <property type="protein sequence ID" value="PGSC0003DMT400092252"/>
    <property type="gene ID" value="PGSC0003DMG400041823"/>
</dbReference>
<evidence type="ECO:0000313" key="3">
    <source>
        <dbReference type="Proteomes" id="UP000011115"/>
    </source>
</evidence>
<evidence type="ECO:0000313" key="2">
    <source>
        <dbReference type="EnsemblPlants" id="PGSC0003DMT400092252"/>
    </source>
</evidence>
<sequence>MVEDPRAKMNHFVTSISDMVVKECRTSMLIGDMDISHLMVHAQQIEEDKLKEKSREVKRARTGDVNFSNAKTEGQGRPRFGQRFSGQDSYKAPPKSNKERVSNPKTQG</sequence>
<feature type="region of interest" description="Disordered" evidence="1">
    <location>
        <begin position="51"/>
        <end position="108"/>
    </location>
</feature>